<dbReference type="SMART" id="SM00479">
    <property type="entry name" value="EXOIII"/>
    <property type="match status" value="1"/>
</dbReference>
<dbReference type="InterPro" id="IPR006054">
    <property type="entry name" value="DnaQ"/>
</dbReference>
<dbReference type="SUPFAM" id="SSF53098">
    <property type="entry name" value="Ribonuclease H-like"/>
    <property type="match status" value="1"/>
</dbReference>
<dbReference type="InterPro" id="IPR036397">
    <property type="entry name" value="RNaseH_sf"/>
</dbReference>
<dbReference type="FunFam" id="3.30.420.10:FF:000045">
    <property type="entry name" value="3'-5' exonuclease DinG"/>
    <property type="match status" value="1"/>
</dbReference>
<dbReference type="GO" id="GO:0003677">
    <property type="term" value="F:DNA binding"/>
    <property type="evidence" value="ECO:0007669"/>
    <property type="project" value="InterPro"/>
</dbReference>
<keyword evidence="1" id="KW-0540">Nuclease</keyword>
<evidence type="ECO:0000313" key="5">
    <source>
        <dbReference type="EMBL" id="HIS35688.1"/>
    </source>
</evidence>
<dbReference type="GO" id="GO:0008408">
    <property type="term" value="F:3'-5' exonuclease activity"/>
    <property type="evidence" value="ECO:0007669"/>
    <property type="project" value="TreeGrafter"/>
</dbReference>
<gene>
    <name evidence="5" type="ORF">IAC10_03540</name>
</gene>
<dbReference type="CDD" id="cd06127">
    <property type="entry name" value="DEDDh"/>
    <property type="match status" value="1"/>
</dbReference>
<dbReference type="EMBL" id="DVIU01000077">
    <property type="protein sequence ID" value="HIS35688.1"/>
    <property type="molecule type" value="Genomic_DNA"/>
</dbReference>
<reference evidence="5" key="2">
    <citation type="journal article" date="2021" name="PeerJ">
        <title>Extensive microbial diversity within the chicken gut microbiome revealed by metagenomics and culture.</title>
        <authorList>
            <person name="Gilroy R."/>
            <person name="Ravi A."/>
            <person name="Getino M."/>
            <person name="Pursley I."/>
            <person name="Horton D.L."/>
            <person name="Alikhan N.F."/>
            <person name="Baker D."/>
            <person name="Gharbi K."/>
            <person name="Hall N."/>
            <person name="Watson M."/>
            <person name="Adriaenssens E.M."/>
            <person name="Foster-Nyarko E."/>
            <person name="Jarju S."/>
            <person name="Secka A."/>
            <person name="Antonio M."/>
            <person name="Oren A."/>
            <person name="Chaudhuri R.R."/>
            <person name="La Ragione R."/>
            <person name="Hildebrand F."/>
            <person name="Pallen M.J."/>
        </authorList>
    </citation>
    <scope>NUCLEOTIDE SEQUENCE</scope>
    <source>
        <strain evidence="5">6276</strain>
    </source>
</reference>
<proteinExistence type="predicted"/>
<evidence type="ECO:0000256" key="3">
    <source>
        <dbReference type="ARBA" id="ARBA00022839"/>
    </source>
</evidence>
<dbReference type="InterPro" id="IPR013520">
    <property type="entry name" value="Ribonucl_H"/>
</dbReference>
<organism evidence="5 6">
    <name type="scientific">Candidatus Scatousia excrementigallinarum</name>
    <dbReference type="NCBI Taxonomy" id="2840935"/>
    <lineage>
        <taxon>Bacteria</taxon>
        <taxon>Candidatus Scatousia</taxon>
    </lineage>
</organism>
<dbReference type="GO" id="GO:0005829">
    <property type="term" value="C:cytosol"/>
    <property type="evidence" value="ECO:0007669"/>
    <property type="project" value="TreeGrafter"/>
</dbReference>
<keyword evidence="2" id="KW-0378">Hydrolase</keyword>
<sequence>MEIKERNKGKCIVEFPSDYTVVDIETTGLSPGKCEIIEISALKVRNDKIIKSFSSLVRPSKKIDSFIMNLTGITNDMVAAAPKIKTVLPDFMEFVENDFILGHNVNFDINFIYDNLKKYYKKDFKNDFVDTMRLSRIHCNLKKHNLKTLAKYYNISLQGHHRALVDCEITYNVYMNIKKEVAAKGEKCTIKQITTSQLEMLH</sequence>
<evidence type="ECO:0000259" key="4">
    <source>
        <dbReference type="SMART" id="SM00479"/>
    </source>
</evidence>
<dbReference type="PANTHER" id="PTHR30231">
    <property type="entry name" value="DNA POLYMERASE III SUBUNIT EPSILON"/>
    <property type="match status" value="1"/>
</dbReference>
<name>A0A9D1JMA4_9BACT</name>
<reference evidence="5" key="1">
    <citation type="submission" date="2020-10" db="EMBL/GenBank/DDBJ databases">
        <authorList>
            <person name="Gilroy R."/>
        </authorList>
    </citation>
    <scope>NUCLEOTIDE SEQUENCE</scope>
    <source>
        <strain evidence="5">6276</strain>
    </source>
</reference>
<evidence type="ECO:0000256" key="1">
    <source>
        <dbReference type="ARBA" id="ARBA00022722"/>
    </source>
</evidence>
<comment type="caution">
    <text evidence="5">The sequence shown here is derived from an EMBL/GenBank/DDBJ whole genome shotgun (WGS) entry which is preliminary data.</text>
</comment>
<evidence type="ECO:0000313" key="6">
    <source>
        <dbReference type="Proteomes" id="UP000823928"/>
    </source>
</evidence>
<keyword evidence="3 5" id="KW-0269">Exonuclease</keyword>
<dbReference type="NCBIfam" id="TIGR00573">
    <property type="entry name" value="dnaq"/>
    <property type="match status" value="1"/>
</dbReference>
<dbReference type="Pfam" id="PF00929">
    <property type="entry name" value="RNase_T"/>
    <property type="match status" value="1"/>
</dbReference>
<dbReference type="InterPro" id="IPR012337">
    <property type="entry name" value="RNaseH-like_sf"/>
</dbReference>
<dbReference type="Proteomes" id="UP000823928">
    <property type="component" value="Unassembled WGS sequence"/>
</dbReference>
<accession>A0A9D1JMA4</accession>
<dbReference type="GO" id="GO:0006260">
    <property type="term" value="P:DNA replication"/>
    <property type="evidence" value="ECO:0007669"/>
    <property type="project" value="InterPro"/>
</dbReference>
<feature type="domain" description="Exonuclease" evidence="4">
    <location>
        <begin position="18"/>
        <end position="183"/>
    </location>
</feature>
<dbReference type="Gene3D" id="3.30.420.10">
    <property type="entry name" value="Ribonuclease H-like superfamily/Ribonuclease H"/>
    <property type="match status" value="1"/>
</dbReference>
<protein>
    <submittedName>
        <fullName evidence="5">3'-5' exonuclease</fullName>
    </submittedName>
</protein>
<dbReference type="PANTHER" id="PTHR30231:SF4">
    <property type="entry name" value="PROTEIN NEN2"/>
    <property type="match status" value="1"/>
</dbReference>
<evidence type="ECO:0000256" key="2">
    <source>
        <dbReference type="ARBA" id="ARBA00022801"/>
    </source>
</evidence>
<dbReference type="AlphaFoldDB" id="A0A9D1JMA4"/>
<dbReference type="GO" id="GO:0003887">
    <property type="term" value="F:DNA-directed DNA polymerase activity"/>
    <property type="evidence" value="ECO:0007669"/>
    <property type="project" value="InterPro"/>
</dbReference>